<keyword evidence="9" id="KW-0175">Coiled coil</keyword>
<feature type="compositionally biased region" description="Pro residues" evidence="10">
    <location>
        <begin position="996"/>
        <end position="1013"/>
    </location>
</feature>
<dbReference type="GO" id="GO:0006338">
    <property type="term" value="P:chromatin remodeling"/>
    <property type="evidence" value="ECO:0007669"/>
    <property type="project" value="InterPro"/>
</dbReference>
<feature type="compositionally biased region" description="Polar residues" evidence="10">
    <location>
        <begin position="1460"/>
        <end position="1469"/>
    </location>
</feature>
<feature type="non-terminal residue" evidence="12">
    <location>
        <position position="2308"/>
    </location>
</feature>
<feature type="compositionally biased region" description="Pro residues" evidence="10">
    <location>
        <begin position="1262"/>
        <end position="1277"/>
    </location>
</feature>
<evidence type="ECO:0000259" key="11">
    <source>
        <dbReference type="PROSITE" id="PS50014"/>
    </source>
</evidence>
<feature type="region of interest" description="Disordered" evidence="10">
    <location>
        <begin position="1605"/>
        <end position="1626"/>
    </location>
</feature>
<evidence type="ECO:0000256" key="6">
    <source>
        <dbReference type="ARBA" id="ARBA00023242"/>
    </source>
</evidence>
<dbReference type="GO" id="GO:0007338">
    <property type="term" value="P:single fertilization"/>
    <property type="evidence" value="ECO:0007669"/>
    <property type="project" value="TreeGrafter"/>
</dbReference>
<sequence>RFGKVQISVLTAQCSKRKGEKQKDWRRGEDGGREEAEPLILAKLEECGDGYCGLIKKTLSLLYWELEAALHGDDVEFISDLIACLLQGCYQRRDITSQTFHSYLEDIINYRWELEEGKPNPLRECTFQELPLRTRVEILHRLCDYRLDADDVFDLLKGLDADSLRVEPLGEDSSGALYWYFYGTRMYKEDPVQGKTNGELAPDSSCSDFCALLPSCQPRFPCSVDISWGCGGQTNTPNVPGKTGKRRGRPPKRKKLLEENLLRYGRVGSSCNRRKIPTFPEGSTMEKAEENLLIHETQIRNEKRRDQEELLVITAVEITSFHVFEGSQGPGRGTWWLLCQTEEEWRQVTESFRERTSLRERQLYKLLSEDFLPEICNMIAQKEKRLQRTQFSPRWMSDHQPIKPIKQEVTPNVLSSMEKQRRREEEEERQILIAVQKREQEQLLKEERKREMEEKVKAVEERARRRKLREERAWLLAQGKELPPELSHLDPSSPAREERRTKDIFELDDEFTAMYKVLDVVKAHKDSWPFLEPVDESYAPNYYQIIKAPMDISSMEKKLNGGQYCTKDEFVGDMKTMFRNCLKYNGEGSEYTKMAYNLERCFHRAMMKHFPGEDGDTDEEFWIREDGRREKRSRRSGRSGTGSVWTRSRDPDGPAKRQQRLENGGKPPPYRATSRAPASSSSSSSSSFSSSSVDDPSGNPAQSAREVGSSNGRGFPRSLQYGGMPSPVPHPGQMRPAVPGTFGPLCGSDPTKLYGSPRVPEPHPGDPVQQHQHFAMQPAVGLSEHRGHRLGTPEKQACTAPAHVAGLGPRLGSLQLGRVAGPPPDAVYPPAQFQQGFLPPRHNGPPVKPPEGSEVPPGHMYRPYKYLNRAHPALWNGSHGPAGQAAMGPEEKAPMGPGPSLQPRVLGHMMDPRAMRPPLPPSQWSEQSNFLPHGVPPSGYIRPPGKATGQRMPQPPAALFGGPPQVQRGCQGGDSMLDSPEMIAMQQLSSRVCPPGVPYHPRQPPPPHLPGPFPQLAHAASAGGQPPKPIMGNGSSQDPAGQTMDMDSNQVETPAGMDEKAQCISIPDGAYAKLLPHPKPPLPMECPRRALPPDGEGDGPGVKGDLKAGQGKGTWSAESGYAGDPGCVRDLVPSSERGAPLPQNGAAGEGPAAGPEGKGLAANLLEKPLCAGGKALSEAAVPCMGQGTSLPAVDATPNQFHPLYMSGLDYPNSSGRYHINPGLQGFNPMMGGKPPPPASHPQHFPPRGFQPSSAHPGVFPRYRPPQGMPYPYQPQPQPSYHHYQRPPYYGCPQGYSDWQRPLHPQASPSGHPSAHPPLARPPFPERGLQGCEALSTALASPNRMDVASAKEVSPSDGQELGPEDEKSEESQERPESPKEFLDLDNHNAATKRQGSVAAGEFLYGAPPPHLGAGMGFGPSAFPPHGVMLQTGSPYGSRHPASHFQPRTYGSPMNAHLSHHPASSQPNGLSQEGPLYRCREENVGHFQALLMEQRGSGGGMGGPPQDLYRPSGMQMHQAQVPFPKMPIATMSREDLTSQKPSALPLDQVRAARESRAEMQVFLLPVVKGLRCLMRVGRTGGSCELGQITELVQERMDFMKTKATHDLDNREEGQALLPPSPRPSSMELPGSVEHGAVPDFVLETHSQPSSWLTTTGHPKLVAFGDCRLRLIQGLRDFLGGEGGGIFFRVEEDDDGILLVVLTLGLALEELLTVYNHITLKSFRIRVKVWGDWREVRKYVMDDLLSSFLSSATKTQPHAFFLLPLSPPPPPLWIQGLSALPAPVIMGEQGNQDQELKPGQDSHGIVPSAMQLQVEQHLSSRTNFVQICTALLPEKRSQVPTSFSDPGLYSLFSSSEAESATGFLSTLAEEEEQKDALGEWSYKASGSFPEHSGIAALGKTLCSTAVHLIKGRTAILVPNEPHFSVATVLLPLMSCVGPRHFPILLTGVKIPRAIAQVCFQMQFSPTGAASLGTVAAGCLGQAVAWDICQLNWFSEVLQLLQKAGLDPSLNRATEAVVDMNEKLCKYNSSLRQQTWNKHSCFSLVLESYQLYDVLSESKSQRLSFILLTEAPPLQVLTPTLLHLKWKLLFISLLNRGGFFVLDSFVLLSFSEKSVLLYALWNFREGAEMSDREVSSQWVAWRRPTVESVMSSHATGFALNQSNPLESFYCGASVEEWRSSLLHNSCFTLRRVLVVAEQLCECQGESISKVALAACPHLYLLNIDGLVAVECRDESSLSTPAQGQRVGLACCLLCTHTACGEGTFTLPMKLGCPQCSLMFSCVPLGFATQAQWYLSICQFKDLLLVSVQGSHT</sequence>
<feature type="compositionally biased region" description="Low complexity" evidence="10">
    <location>
        <begin position="679"/>
        <end position="692"/>
    </location>
</feature>
<evidence type="ECO:0000256" key="2">
    <source>
        <dbReference type="ARBA" id="ARBA00022481"/>
    </source>
</evidence>
<feature type="region of interest" description="Disordered" evidence="10">
    <location>
        <begin position="1225"/>
        <end position="1328"/>
    </location>
</feature>
<evidence type="ECO:0000256" key="7">
    <source>
        <dbReference type="ARBA" id="ARBA00068581"/>
    </source>
</evidence>
<dbReference type="PRINTS" id="PR00503">
    <property type="entry name" value="BROMODOMAIN"/>
</dbReference>
<feature type="compositionally biased region" description="Pro residues" evidence="10">
    <location>
        <begin position="1314"/>
        <end position="1324"/>
    </location>
</feature>
<feature type="compositionally biased region" description="Basic and acidic residues" evidence="10">
    <location>
        <begin position="1368"/>
        <end position="1380"/>
    </location>
</feature>
<feature type="region of interest" description="Disordered" evidence="10">
    <location>
        <begin position="628"/>
        <end position="752"/>
    </location>
</feature>
<evidence type="ECO:0000256" key="4">
    <source>
        <dbReference type="ARBA" id="ARBA00022853"/>
    </source>
</evidence>
<feature type="compositionally biased region" description="Polar residues" evidence="10">
    <location>
        <begin position="1033"/>
        <end position="1052"/>
    </location>
</feature>
<feature type="compositionally biased region" description="Low complexity" evidence="10">
    <location>
        <begin position="1303"/>
        <end position="1313"/>
    </location>
</feature>
<dbReference type="InterPro" id="IPR018359">
    <property type="entry name" value="Bromodomain_CS"/>
</dbReference>
<comment type="subcellular location">
    <subcellularLocation>
        <location evidence="1">Nucleus</location>
    </subcellularLocation>
</comment>
<proteinExistence type="predicted"/>
<dbReference type="Pfam" id="PF00439">
    <property type="entry name" value="Bromodomain"/>
    <property type="match status" value="1"/>
</dbReference>
<feature type="domain" description="Bromo" evidence="11">
    <location>
        <begin position="522"/>
        <end position="592"/>
    </location>
</feature>
<feature type="region of interest" description="Disordered" evidence="10">
    <location>
        <begin position="233"/>
        <end position="252"/>
    </location>
</feature>
<evidence type="ECO:0000313" key="13">
    <source>
        <dbReference type="EMBL" id="KAI1238778.1"/>
    </source>
</evidence>
<evidence type="ECO:0000313" key="14">
    <source>
        <dbReference type="Proteomes" id="UP000618051"/>
    </source>
</evidence>
<keyword evidence="6" id="KW-0539">Nucleus</keyword>
<feature type="region of interest" description="Disordered" evidence="10">
    <location>
        <begin position="878"/>
        <end position="897"/>
    </location>
</feature>
<keyword evidence="14" id="KW-1185">Reference proteome</keyword>
<name>A0A835TX52_9PASS</name>
<evidence type="ECO:0000256" key="8">
    <source>
        <dbReference type="PROSITE-ProRule" id="PRU00035"/>
    </source>
</evidence>
<dbReference type="OrthoDB" id="303107at2759"/>
<dbReference type="Gene3D" id="1.20.920.10">
    <property type="entry name" value="Bromodomain-like"/>
    <property type="match status" value="1"/>
</dbReference>
<feature type="coiled-coil region" evidence="9">
    <location>
        <begin position="434"/>
        <end position="469"/>
    </location>
</feature>
<keyword evidence="2" id="KW-0488">Methylation</keyword>
<reference evidence="12" key="1">
    <citation type="submission" date="2020-10" db="EMBL/GenBank/DDBJ databases">
        <title>Feather gene expression reveals the developmental basis of iridescence in African starlings.</title>
        <authorList>
            <person name="Rubenstein D.R."/>
        </authorList>
    </citation>
    <scope>NUCLEOTIDE SEQUENCE</scope>
    <source>
        <strain evidence="12">SS15</strain>
        <tissue evidence="12">Liver</tissue>
    </source>
</reference>
<dbReference type="PANTHER" id="PTHR47092">
    <property type="entry name" value="CAT EYE SYNDROME CRITICAL REGION PROTEIN 2"/>
    <property type="match status" value="1"/>
</dbReference>
<reference evidence="13" key="3">
    <citation type="submission" date="2022-01" db="EMBL/GenBank/DDBJ databases">
        <authorList>
            <person name="Rubenstein D.R."/>
        </authorList>
    </citation>
    <scope>NUCLEOTIDE SEQUENCE</scope>
    <source>
        <strain evidence="13">SS15</strain>
        <tissue evidence="13">Liver</tissue>
    </source>
</reference>
<feature type="region of interest" description="Disordered" evidence="10">
    <location>
        <begin position="996"/>
        <end position="1057"/>
    </location>
</feature>
<dbReference type="PANTHER" id="PTHR47092:SF1">
    <property type="entry name" value="CHROMATIN REMODELING REGULATOR CECR2"/>
    <property type="match status" value="1"/>
</dbReference>
<dbReference type="InterPro" id="IPR036427">
    <property type="entry name" value="Bromodomain-like_sf"/>
</dbReference>
<dbReference type="PROSITE" id="PS50014">
    <property type="entry name" value="BROMODOMAIN_2"/>
    <property type="match status" value="1"/>
</dbReference>
<evidence type="ECO:0000256" key="3">
    <source>
        <dbReference type="ARBA" id="ARBA00022553"/>
    </source>
</evidence>
<feature type="region of interest" description="Disordered" evidence="10">
    <location>
        <begin position="1453"/>
        <end position="1472"/>
    </location>
</feature>
<reference evidence="13 14" key="2">
    <citation type="journal article" date="2021" name="J. Hered.">
        <title>Feather Gene Expression Elucidates the Developmental Basis of Plumage Iridescence in African Starlings.</title>
        <authorList>
            <person name="Rubenstein D.R."/>
            <person name="Corvelo A."/>
            <person name="MacManes M.D."/>
            <person name="Maia R."/>
            <person name="Narzisi G."/>
            <person name="Rousaki A."/>
            <person name="Vandenabeele P."/>
            <person name="Shawkey M.D."/>
            <person name="Solomon J."/>
        </authorList>
    </citation>
    <scope>NUCLEOTIDE SEQUENCE [LARGE SCALE GENOMIC DNA]</scope>
    <source>
        <strain evidence="13">SS15</strain>
    </source>
</reference>
<dbReference type="EMBL" id="JADDUC020000005">
    <property type="protein sequence ID" value="KAI1238778.1"/>
    <property type="molecule type" value="Genomic_DNA"/>
</dbReference>
<feature type="region of interest" description="Disordered" evidence="10">
    <location>
        <begin position="938"/>
        <end position="977"/>
    </location>
</feature>
<dbReference type="InterPro" id="IPR029614">
    <property type="entry name" value="CECR2"/>
</dbReference>
<organism evidence="12">
    <name type="scientific">Lamprotornis superbus</name>
    <dbReference type="NCBI Taxonomy" id="245042"/>
    <lineage>
        <taxon>Eukaryota</taxon>
        <taxon>Metazoa</taxon>
        <taxon>Chordata</taxon>
        <taxon>Craniata</taxon>
        <taxon>Vertebrata</taxon>
        <taxon>Euteleostomi</taxon>
        <taxon>Archelosauria</taxon>
        <taxon>Archosauria</taxon>
        <taxon>Dinosauria</taxon>
        <taxon>Saurischia</taxon>
        <taxon>Theropoda</taxon>
        <taxon>Coelurosauria</taxon>
        <taxon>Aves</taxon>
        <taxon>Neognathae</taxon>
        <taxon>Neoaves</taxon>
        <taxon>Telluraves</taxon>
        <taxon>Australaves</taxon>
        <taxon>Passeriformes</taxon>
        <taxon>Sturnidae</taxon>
        <taxon>Lamprotornis</taxon>
    </lineage>
</organism>
<dbReference type="SUPFAM" id="SSF47370">
    <property type="entry name" value="Bromodomain"/>
    <property type="match status" value="1"/>
</dbReference>
<dbReference type="FunFam" id="1.20.920.10:FF:000027">
    <property type="entry name" value="Cat eye syndrome critical region protein 2"/>
    <property type="match status" value="1"/>
</dbReference>
<dbReference type="Proteomes" id="UP000618051">
    <property type="component" value="Unassembled WGS sequence"/>
</dbReference>
<evidence type="ECO:0000256" key="1">
    <source>
        <dbReference type="ARBA" id="ARBA00004123"/>
    </source>
</evidence>
<evidence type="ECO:0000256" key="9">
    <source>
        <dbReference type="SAM" id="Coils"/>
    </source>
</evidence>
<feature type="compositionally biased region" description="Low complexity" evidence="10">
    <location>
        <begin position="1145"/>
        <end position="1159"/>
    </location>
</feature>
<comment type="caution">
    <text evidence="12">The sequence shown here is derived from an EMBL/GenBank/DDBJ whole genome shotgun (WGS) entry which is preliminary data.</text>
</comment>
<accession>A0A835TX52</accession>
<feature type="region of interest" description="Disordered" evidence="10">
    <location>
        <begin position="1340"/>
        <end position="1380"/>
    </location>
</feature>
<feature type="region of interest" description="Disordered" evidence="10">
    <location>
        <begin position="1072"/>
        <end position="1159"/>
    </location>
</feature>
<gene>
    <name evidence="13" type="ORF">IHE44_0011865</name>
    <name evidence="12" type="ORF">IHE44_008833</name>
</gene>
<evidence type="ECO:0000313" key="12">
    <source>
        <dbReference type="EMBL" id="KAG0122534.1"/>
    </source>
</evidence>
<evidence type="ECO:0000256" key="5">
    <source>
        <dbReference type="ARBA" id="ARBA00023117"/>
    </source>
</evidence>
<dbReference type="InterPro" id="IPR001487">
    <property type="entry name" value="Bromodomain"/>
</dbReference>
<dbReference type="SMART" id="SM00297">
    <property type="entry name" value="BROMO"/>
    <property type="match status" value="1"/>
</dbReference>
<dbReference type="GO" id="GO:0090537">
    <property type="term" value="C:CERF complex"/>
    <property type="evidence" value="ECO:0007669"/>
    <property type="project" value="InterPro"/>
</dbReference>
<keyword evidence="5 8" id="KW-0103">Bromodomain</keyword>
<feature type="compositionally biased region" description="Low complexity" evidence="10">
    <location>
        <begin position="1278"/>
        <end position="1288"/>
    </location>
</feature>
<keyword evidence="3" id="KW-0597">Phosphoprotein</keyword>
<keyword evidence="4" id="KW-0156">Chromatin regulator</keyword>
<evidence type="ECO:0000256" key="10">
    <source>
        <dbReference type="SAM" id="MobiDB-lite"/>
    </source>
</evidence>
<protein>
    <recommendedName>
        <fullName evidence="7">Chromatin remodeling regulator CECR2</fullName>
    </recommendedName>
</protein>
<feature type="compositionally biased region" description="Basic residues" evidence="10">
    <location>
        <begin position="243"/>
        <end position="252"/>
    </location>
</feature>
<dbReference type="CDD" id="cd05509">
    <property type="entry name" value="Bromo_gcn5_like"/>
    <property type="match status" value="1"/>
</dbReference>
<dbReference type="PROSITE" id="PS00633">
    <property type="entry name" value="BROMODOMAIN_1"/>
    <property type="match status" value="1"/>
</dbReference>
<dbReference type="EMBL" id="JADDUC010000035">
    <property type="protein sequence ID" value="KAG0122534.1"/>
    <property type="molecule type" value="Genomic_DNA"/>
</dbReference>